<evidence type="ECO:0000313" key="9">
    <source>
        <dbReference type="EMBL" id="RFZ91102.1"/>
    </source>
</evidence>
<evidence type="ECO:0000256" key="1">
    <source>
        <dbReference type="ARBA" id="ARBA00004442"/>
    </source>
</evidence>
<dbReference type="Gene3D" id="1.25.40.390">
    <property type="match status" value="1"/>
</dbReference>
<evidence type="ECO:0000256" key="6">
    <source>
        <dbReference type="SAM" id="SignalP"/>
    </source>
</evidence>
<feature type="chain" id="PRO_5016968542" evidence="6">
    <location>
        <begin position="22"/>
        <end position="457"/>
    </location>
</feature>
<dbReference type="AlphaFoldDB" id="A0A372NQA4"/>
<dbReference type="Pfam" id="PF14322">
    <property type="entry name" value="SusD-like_3"/>
    <property type="match status" value="1"/>
</dbReference>
<evidence type="ECO:0000256" key="5">
    <source>
        <dbReference type="ARBA" id="ARBA00023237"/>
    </source>
</evidence>
<comment type="caution">
    <text evidence="9">The sequence shown here is derived from an EMBL/GenBank/DDBJ whole genome shotgun (WGS) entry which is preliminary data.</text>
</comment>
<dbReference type="Proteomes" id="UP000264217">
    <property type="component" value="Unassembled WGS sequence"/>
</dbReference>
<feature type="signal peptide" evidence="6">
    <location>
        <begin position="1"/>
        <end position="21"/>
    </location>
</feature>
<dbReference type="OrthoDB" id="621570at2"/>
<dbReference type="InterPro" id="IPR033985">
    <property type="entry name" value="SusD-like_N"/>
</dbReference>
<comment type="similarity">
    <text evidence="2">Belongs to the SusD family.</text>
</comment>
<reference evidence="9 10" key="1">
    <citation type="submission" date="2018-08" db="EMBL/GenBank/DDBJ databases">
        <title>Mucilaginibacter sp. MYSH2.</title>
        <authorList>
            <person name="Seo T."/>
        </authorList>
    </citation>
    <scope>NUCLEOTIDE SEQUENCE [LARGE SCALE GENOMIC DNA]</scope>
    <source>
        <strain evidence="9 10">MYSH2</strain>
    </source>
</reference>
<dbReference type="SUPFAM" id="SSF48452">
    <property type="entry name" value="TPR-like"/>
    <property type="match status" value="1"/>
</dbReference>
<feature type="domain" description="RagB/SusD" evidence="7">
    <location>
        <begin position="323"/>
        <end position="417"/>
    </location>
</feature>
<proteinExistence type="inferred from homology"/>
<dbReference type="PROSITE" id="PS51257">
    <property type="entry name" value="PROKAR_LIPOPROTEIN"/>
    <property type="match status" value="1"/>
</dbReference>
<evidence type="ECO:0000259" key="8">
    <source>
        <dbReference type="Pfam" id="PF14322"/>
    </source>
</evidence>
<dbReference type="EMBL" id="QWDC01000003">
    <property type="protein sequence ID" value="RFZ91102.1"/>
    <property type="molecule type" value="Genomic_DNA"/>
</dbReference>
<accession>A0A372NQA4</accession>
<protein>
    <submittedName>
        <fullName evidence="9">RagB/SusD family nutrient uptake outer membrane protein</fullName>
    </submittedName>
</protein>
<comment type="subcellular location">
    <subcellularLocation>
        <location evidence="1">Cell outer membrane</location>
    </subcellularLocation>
</comment>
<evidence type="ECO:0000256" key="3">
    <source>
        <dbReference type="ARBA" id="ARBA00022729"/>
    </source>
</evidence>
<organism evidence="9 10">
    <name type="scientific">Mucilaginibacter conchicola</name>
    <dbReference type="NCBI Taxonomy" id="2303333"/>
    <lineage>
        <taxon>Bacteria</taxon>
        <taxon>Pseudomonadati</taxon>
        <taxon>Bacteroidota</taxon>
        <taxon>Sphingobacteriia</taxon>
        <taxon>Sphingobacteriales</taxon>
        <taxon>Sphingobacteriaceae</taxon>
        <taxon>Mucilaginibacter</taxon>
    </lineage>
</organism>
<evidence type="ECO:0000313" key="10">
    <source>
        <dbReference type="Proteomes" id="UP000264217"/>
    </source>
</evidence>
<evidence type="ECO:0000256" key="2">
    <source>
        <dbReference type="ARBA" id="ARBA00006275"/>
    </source>
</evidence>
<keyword evidence="5" id="KW-0998">Cell outer membrane</keyword>
<dbReference type="Pfam" id="PF07980">
    <property type="entry name" value="SusD_RagB"/>
    <property type="match status" value="1"/>
</dbReference>
<keyword evidence="3 6" id="KW-0732">Signal</keyword>
<dbReference type="InterPro" id="IPR012944">
    <property type="entry name" value="SusD_RagB_dom"/>
</dbReference>
<gene>
    <name evidence="9" type="ORF">D0C36_19360</name>
</gene>
<keyword evidence="10" id="KW-1185">Reference proteome</keyword>
<keyword evidence="4" id="KW-0472">Membrane</keyword>
<dbReference type="RefSeq" id="WP_117393305.1">
    <property type="nucleotide sequence ID" value="NZ_QWDC01000003.1"/>
</dbReference>
<sequence>MKKLNAIIILLAGTMIHSFTACRKFVEIDAPKNQLTTATVFADSLNADAAITGLYSQIASAGSFGLLAGGMTLYPGLSSDELNISFNDASLAAFYNNNILVTDAKNQSLFLLGYKYIYSTNACIEGIAGSERIPAKVKQQMTGELRALRGWIYFNLVNLYGALPIIITADYNQTKLLSRSSVEQVYGQIISDLKFAEENMSPDAHDWSRAGYYAAAALLSKVYLYTGKYDLAIAETGKVISSGIFSLESNPGNVFLAGSTETIWSILPVVPQQATYEGLYFVPASASATPRYILNQSLYDSFEEGDSRKINWIRTNTISGKSYPYPFKYKVRTTTTTPAEHYVVFRMAELYLIRAEAEANLGNINAAKDDLNFIRNRAGLSNTEASDKSSMLLSVERERRAELFCEWGNRWMDLKRTGRAINVLSPLKPNLTLNSTLYPIPVYELNSNPNLSQNPGY</sequence>
<dbReference type="GO" id="GO:0009279">
    <property type="term" value="C:cell outer membrane"/>
    <property type="evidence" value="ECO:0007669"/>
    <property type="project" value="UniProtKB-SubCell"/>
</dbReference>
<evidence type="ECO:0000259" key="7">
    <source>
        <dbReference type="Pfam" id="PF07980"/>
    </source>
</evidence>
<feature type="domain" description="SusD-like N-terminal" evidence="8">
    <location>
        <begin position="81"/>
        <end position="224"/>
    </location>
</feature>
<evidence type="ECO:0000256" key="4">
    <source>
        <dbReference type="ARBA" id="ARBA00023136"/>
    </source>
</evidence>
<name>A0A372NQA4_9SPHI</name>
<dbReference type="InterPro" id="IPR011990">
    <property type="entry name" value="TPR-like_helical_dom_sf"/>
</dbReference>